<comment type="caution">
    <text evidence="2">The sequence shown here is derived from an EMBL/GenBank/DDBJ whole genome shotgun (WGS) entry which is preliminary data.</text>
</comment>
<evidence type="ECO:0000256" key="1">
    <source>
        <dbReference type="SAM" id="Phobius"/>
    </source>
</evidence>
<keyword evidence="1" id="KW-0812">Transmembrane</keyword>
<proteinExistence type="predicted"/>
<sequence>MAIKVIRATGIMGGATRVALKVDNEVVMKLANNEEYSLPSDVEKANIKVNQLFFGSKETEVKSGDIVEIKINSIAMLLFFVSLIAVLFGSTLNTNVILFGMVGLLVTLVYAWNNWFKLEVQ</sequence>
<name>A0A073JUS7_9BACI</name>
<dbReference type="AlphaFoldDB" id="A0A073JUS7"/>
<organism evidence="2 3">
    <name type="scientific">Bacillus manliponensis</name>
    <dbReference type="NCBI Taxonomy" id="574376"/>
    <lineage>
        <taxon>Bacteria</taxon>
        <taxon>Bacillati</taxon>
        <taxon>Bacillota</taxon>
        <taxon>Bacilli</taxon>
        <taxon>Bacillales</taxon>
        <taxon>Bacillaceae</taxon>
        <taxon>Bacillus</taxon>
        <taxon>Bacillus cereus group</taxon>
    </lineage>
</organism>
<evidence type="ECO:0000313" key="2">
    <source>
        <dbReference type="EMBL" id="KEK17972.1"/>
    </source>
</evidence>
<dbReference type="EMBL" id="JOTN01000019">
    <property type="protein sequence ID" value="KEK17972.1"/>
    <property type="molecule type" value="Genomic_DNA"/>
</dbReference>
<evidence type="ECO:0000313" key="3">
    <source>
        <dbReference type="Proteomes" id="UP000027822"/>
    </source>
</evidence>
<keyword evidence="3" id="KW-1185">Reference proteome</keyword>
<keyword evidence="1" id="KW-0472">Membrane</keyword>
<dbReference type="OrthoDB" id="2365105at2"/>
<feature type="transmembrane region" description="Helical" evidence="1">
    <location>
        <begin position="71"/>
        <end position="90"/>
    </location>
</feature>
<dbReference type="eggNOG" id="ENOG5032ZHM">
    <property type="taxonomic scope" value="Bacteria"/>
</dbReference>
<protein>
    <submittedName>
        <fullName evidence="2">Uncharacterized protein</fullName>
    </submittedName>
</protein>
<dbReference type="Proteomes" id="UP000027822">
    <property type="component" value="Unassembled WGS sequence"/>
</dbReference>
<dbReference type="RefSeq" id="WP_034642128.1">
    <property type="nucleotide sequence ID" value="NZ_CBCSJC010000016.1"/>
</dbReference>
<keyword evidence="1" id="KW-1133">Transmembrane helix</keyword>
<feature type="transmembrane region" description="Helical" evidence="1">
    <location>
        <begin position="96"/>
        <end position="116"/>
    </location>
</feature>
<accession>A0A073JUS7</accession>
<gene>
    <name evidence="2" type="ORF">BAMA_08035</name>
</gene>
<reference evidence="2 3" key="1">
    <citation type="submission" date="2014-06" db="EMBL/GenBank/DDBJ databases">
        <title>Draft genome sequence of Bacillus manliponensis JCM 15802 (MCCC 1A00708).</title>
        <authorList>
            <person name="Lai Q."/>
            <person name="Liu Y."/>
            <person name="Shao Z."/>
        </authorList>
    </citation>
    <scope>NUCLEOTIDE SEQUENCE [LARGE SCALE GENOMIC DNA]</scope>
    <source>
        <strain evidence="2 3">JCM 15802</strain>
    </source>
</reference>